<comment type="caution">
    <text evidence="1">The sequence shown here is derived from an EMBL/GenBank/DDBJ whole genome shotgun (WGS) entry which is preliminary data.</text>
</comment>
<reference evidence="1" key="1">
    <citation type="submission" date="2021-06" db="EMBL/GenBank/DDBJ databases">
        <authorList>
            <person name="Kallberg Y."/>
            <person name="Tangrot J."/>
            <person name="Rosling A."/>
        </authorList>
    </citation>
    <scope>NUCLEOTIDE SEQUENCE</scope>
    <source>
        <strain evidence="1">CL356</strain>
    </source>
</reference>
<dbReference type="Proteomes" id="UP000789525">
    <property type="component" value="Unassembled WGS sequence"/>
</dbReference>
<feature type="non-terminal residue" evidence="1">
    <location>
        <position position="208"/>
    </location>
</feature>
<accession>A0ACA9Q9T1</accession>
<evidence type="ECO:0000313" key="1">
    <source>
        <dbReference type="EMBL" id="CAG8742240.1"/>
    </source>
</evidence>
<feature type="non-terminal residue" evidence="1">
    <location>
        <position position="1"/>
    </location>
</feature>
<protein>
    <submittedName>
        <fullName evidence="1">14372_t:CDS:1</fullName>
    </submittedName>
</protein>
<dbReference type="EMBL" id="CAJVPT010048526">
    <property type="protein sequence ID" value="CAG8742240.1"/>
    <property type="molecule type" value="Genomic_DNA"/>
</dbReference>
<proteinExistence type="predicted"/>
<gene>
    <name evidence="1" type="ORF">ACOLOM_LOCUS12239</name>
</gene>
<name>A0ACA9Q9T1_9GLOM</name>
<organism evidence="1 2">
    <name type="scientific">Acaulospora colombiana</name>
    <dbReference type="NCBI Taxonomy" id="27376"/>
    <lineage>
        <taxon>Eukaryota</taxon>
        <taxon>Fungi</taxon>
        <taxon>Fungi incertae sedis</taxon>
        <taxon>Mucoromycota</taxon>
        <taxon>Glomeromycotina</taxon>
        <taxon>Glomeromycetes</taxon>
        <taxon>Diversisporales</taxon>
        <taxon>Acaulosporaceae</taxon>
        <taxon>Acaulospora</taxon>
    </lineage>
</organism>
<evidence type="ECO:0000313" key="2">
    <source>
        <dbReference type="Proteomes" id="UP000789525"/>
    </source>
</evidence>
<sequence length="208" mass="22393">SDVYARRDSQGTQSALYDIDKSPSSVDRRRREASEYSMFAIVGTSLRSLVQSASEYSLLRAAVGAQKLAVFEWIDSPPSAPIKLAEIQNINSQTTASNTQMPVFLPITAMKFVEFALGLTMSSLLWTAREGALVRAAVTPTTTNMQDVNDISYVPELAWITRSSQQDSASCLAGTKSSSTPGSYLEYKFTGSGIQLYTAASATAGSFA</sequence>
<keyword evidence="2" id="KW-1185">Reference proteome</keyword>